<protein>
    <submittedName>
        <fullName evidence="5">SmpA / OmlA family protein</fullName>
    </submittedName>
</protein>
<dbReference type="InterPro" id="IPR037873">
    <property type="entry name" value="BamE-like"/>
</dbReference>
<proteinExistence type="predicted"/>
<evidence type="ECO:0000256" key="3">
    <source>
        <dbReference type="SAM" id="SignalP"/>
    </source>
</evidence>
<dbReference type="AlphaFoldDB" id="A0A1X6Z9V0"/>
<feature type="chain" id="PRO_5012552851" evidence="3">
    <location>
        <begin position="26"/>
        <end position="153"/>
    </location>
</feature>
<gene>
    <name evidence="5" type="ORF">PSM7751_02062</name>
</gene>
<keyword evidence="6" id="KW-1185">Reference proteome</keyword>
<evidence type="ECO:0000256" key="1">
    <source>
        <dbReference type="ARBA" id="ARBA00022729"/>
    </source>
</evidence>
<accession>A0A1X6Z9V0</accession>
<evidence type="ECO:0000259" key="4">
    <source>
        <dbReference type="Pfam" id="PF04355"/>
    </source>
</evidence>
<keyword evidence="2" id="KW-0472">Membrane</keyword>
<sequence length="153" mass="16671">MAGIGKKASAIVMAVAMLGIAGCTAQYRNHGYMPDEEILSQITVGVDTRDTVLETLGAPTTSGVLEQGDFYYIRTRMEQYAWKRPQPVERTVMAVSFDQRDVVSNIETFGLEEGRVVTLESRVTSSSTADKTFVRQLLGNLGRFNAASVLGGE</sequence>
<keyword evidence="1 3" id="KW-0732">Signal</keyword>
<evidence type="ECO:0000313" key="5">
    <source>
        <dbReference type="EMBL" id="SLN44872.1"/>
    </source>
</evidence>
<name>A0A1X6Z9V0_9RHOB</name>
<organism evidence="5 6">
    <name type="scientific">Pseudooceanicola marinus</name>
    <dbReference type="NCBI Taxonomy" id="396013"/>
    <lineage>
        <taxon>Bacteria</taxon>
        <taxon>Pseudomonadati</taxon>
        <taxon>Pseudomonadota</taxon>
        <taxon>Alphaproteobacteria</taxon>
        <taxon>Rhodobacterales</taxon>
        <taxon>Paracoccaceae</taxon>
        <taxon>Pseudooceanicola</taxon>
    </lineage>
</organism>
<dbReference type="Proteomes" id="UP000193963">
    <property type="component" value="Unassembled WGS sequence"/>
</dbReference>
<feature type="signal peptide" evidence="3">
    <location>
        <begin position="1"/>
        <end position="25"/>
    </location>
</feature>
<dbReference type="InterPro" id="IPR007450">
    <property type="entry name" value="BamE_dom"/>
</dbReference>
<dbReference type="OrthoDB" id="7203955at2"/>
<dbReference type="EMBL" id="FWFN01000004">
    <property type="protein sequence ID" value="SLN44872.1"/>
    <property type="molecule type" value="Genomic_DNA"/>
</dbReference>
<evidence type="ECO:0000313" key="6">
    <source>
        <dbReference type="Proteomes" id="UP000193963"/>
    </source>
</evidence>
<feature type="domain" description="Outer membrane protein assembly factor BamE" evidence="4">
    <location>
        <begin position="31"/>
        <end position="106"/>
    </location>
</feature>
<dbReference type="RefSeq" id="WP_085888097.1">
    <property type="nucleotide sequence ID" value="NZ_FWFN01000004.1"/>
</dbReference>
<dbReference type="PROSITE" id="PS51257">
    <property type="entry name" value="PROKAR_LIPOPROTEIN"/>
    <property type="match status" value="1"/>
</dbReference>
<dbReference type="Pfam" id="PF04355">
    <property type="entry name" value="BamE"/>
    <property type="match status" value="1"/>
</dbReference>
<reference evidence="5 6" key="1">
    <citation type="submission" date="2017-03" db="EMBL/GenBank/DDBJ databases">
        <authorList>
            <person name="Afonso C.L."/>
            <person name="Miller P.J."/>
            <person name="Scott M.A."/>
            <person name="Spackman E."/>
            <person name="Goraichik I."/>
            <person name="Dimitrov K.M."/>
            <person name="Suarez D.L."/>
            <person name="Swayne D.E."/>
        </authorList>
    </citation>
    <scope>NUCLEOTIDE SEQUENCE [LARGE SCALE GENOMIC DNA]</scope>
    <source>
        <strain evidence="5 6">CECT 7751</strain>
    </source>
</reference>
<evidence type="ECO:0000256" key="2">
    <source>
        <dbReference type="ARBA" id="ARBA00023136"/>
    </source>
</evidence>
<dbReference type="GO" id="GO:0019867">
    <property type="term" value="C:outer membrane"/>
    <property type="evidence" value="ECO:0007669"/>
    <property type="project" value="InterPro"/>
</dbReference>
<dbReference type="Gene3D" id="3.30.1450.10">
    <property type="match status" value="1"/>
</dbReference>